<dbReference type="Proteomes" id="UP001176468">
    <property type="component" value="Unassembled WGS sequence"/>
</dbReference>
<organism evidence="1 2">
    <name type="scientific">Sphingomonas immobilis</name>
    <dbReference type="NCBI Taxonomy" id="3063997"/>
    <lineage>
        <taxon>Bacteria</taxon>
        <taxon>Pseudomonadati</taxon>
        <taxon>Pseudomonadota</taxon>
        <taxon>Alphaproteobacteria</taxon>
        <taxon>Sphingomonadales</taxon>
        <taxon>Sphingomonadaceae</taxon>
        <taxon>Sphingomonas</taxon>
    </lineage>
</organism>
<gene>
    <name evidence="1" type="ORF">Q5H94_04675</name>
</gene>
<keyword evidence="2" id="KW-1185">Reference proteome</keyword>
<dbReference type="EMBL" id="JAUQSZ010000002">
    <property type="protein sequence ID" value="MDO7841609.1"/>
    <property type="molecule type" value="Genomic_DNA"/>
</dbReference>
<reference evidence="1" key="1">
    <citation type="submission" date="2023-07" db="EMBL/GenBank/DDBJ databases">
        <authorList>
            <person name="Kim M.K."/>
        </authorList>
    </citation>
    <scope>NUCLEOTIDE SEQUENCE</scope>
    <source>
        <strain evidence="1">CA1-15</strain>
    </source>
</reference>
<sequence length="189" mass="20881">MSAVDAERAFAADAQKIGQWSAFRKWAAEDATMFAPQPVKAQAYLKDKKDPAKALEWWPTASYVSCDGSLAVNTGGWKAPGGAVGYFSTVWQRQKDGGWKWIVDGGDDLKVARRRALKVSRASCEGKAEIDMGGFVLRGDGSDDFGHAEDQSLLYRWTVEKDGSRSFFASAWTGRRWQVVIDNRIAPPK</sequence>
<dbReference type="InterPro" id="IPR032710">
    <property type="entry name" value="NTF2-like_dom_sf"/>
</dbReference>
<dbReference type="RefSeq" id="WP_304560051.1">
    <property type="nucleotide sequence ID" value="NZ_JAUQSZ010000002.1"/>
</dbReference>
<dbReference type="SUPFAM" id="SSF54427">
    <property type="entry name" value="NTF2-like"/>
    <property type="match status" value="1"/>
</dbReference>
<comment type="caution">
    <text evidence="1">The sequence shown here is derived from an EMBL/GenBank/DDBJ whole genome shotgun (WGS) entry which is preliminary data.</text>
</comment>
<accession>A0ABT8ZWU3</accession>
<name>A0ABT8ZWU3_9SPHN</name>
<evidence type="ECO:0000313" key="2">
    <source>
        <dbReference type="Proteomes" id="UP001176468"/>
    </source>
</evidence>
<evidence type="ECO:0000313" key="1">
    <source>
        <dbReference type="EMBL" id="MDO7841609.1"/>
    </source>
</evidence>
<dbReference type="Gene3D" id="3.10.450.50">
    <property type="match status" value="1"/>
</dbReference>
<protein>
    <recommendedName>
        <fullName evidence="3">DUF4440 domain-containing protein</fullName>
    </recommendedName>
</protein>
<evidence type="ECO:0008006" key="3">
    <source>
        <dbReference type="Google" id="ProtNLM"/>
    </source>
</evidence>
<proteinExistence type="predicted"/>